<dbReference type="GO" id="GO:0004556">
    <property type="term" value="F:alpha-amylase activity"/>
    <property type="evidence" value="ECO:0007669"/>
    <property type="project" value="InterPro"/>
</dbReference>
<dbReference type="Gene3D" id="2.60.40.1180">
    <property type="entry name" value="Golgi alpha-mannosidase II"/>
    <property type="match status" value="1"/>
</dbReference>
<dbReference type="SUPFAM" id="SSF51011">
    <property type="entry name" value="Glycosyl hydrolase domain"/>
    <property type="match status" value="1"/>
</dbReference>
<comment type="caution">
    <text evidence="6">The sequence shown here is derived from an EMBL/GenBank/DDBJ whole genome shotgun (WGS) entry which is preliminary data.</text>
</comment>
<dbReference type="Pfam" id="PF07821">
    <property type="entry name" value="Alpha-amyl_C2"/>
    <property type="match status" value="1"/>
</dbReference>
<dbReference type="InterPro" id="IPR017853">
    <property type="entry name" value="GH"/>
</dbReference>
<dbReference type="GO" id="GO:0005975">
    <property type="term" value="P:carbohydrate metabolic process"/>
    <property type="evidence" value="ECO:0007669"/>
    <property type="project" value="InterPro"/>
</dbReference>
<feature type="domain" description="Fibronectin type-III" evidence="5">
    <location>
        <begin position="331"/>
        <end position="418"/>
    </location>
</feature>
<evidence type="ECO:0000256" key="2">
    <source>
        <dbReference type="ARBA" id="ARBA00022801"/>
    </source>
</evidence>
<dbReference type="InterPro" id="IPR003961">
    <property type="entry name" value="FN3_dom"/>
</dbReference>
<dbReference type="GO" id="GO:0005509">
    <property type="term" value="F:calcium ion binding"/>
    <property type="evidence" value="ECO:0007669"/>
    <property type="project" value="InterPro"/>
</dbReference>
<name>A0AA36HQD6_9DINO</name>
<keyword evidence="7" id="KW-1185">Reference proteome</keyword>
<dbReference type="InterPro" id="IPR013783">
    <property type="entry name" value="Ig-like_fold"/>
</dbReference>
<dbReference type="Proteomes" id="UP001178507">
    <property type="component" value="Unassembled WGS sequence"/>
</dbReference>
<dbReference type="PROSITE" id="PS50853">
    <property type="entry name" value="FN3"/>
    <property type="match status" value="3"/>
</dbReference>
<dbReference type="Gene3D" id="2.60.40.10">
    <property type="entry name" value="Immunoglobulins"/>
    <property type="match status" value="7"/>
</dbReference>
<evidence type="ECO:0000256" key="1">
    <source>
        <dbReference type="ARBA" id="ARBA00008061"/>
    </source>
</evidence>
<dbReference type="Gene3D" id="3.20.20.80">
    <property type="entry name" value="Glycosidases"/>
    <property type="match status" value="1"/>
</dbReference>
<sequence>MVSSRVEGFTGFWVLSFPSTKKMEFLLNDGCNNWLKSGGGNFAAGPGLWTLRAGRLQQFQPGKAEVKPQVLSGDITELEAQGGVVLVYQSNWPQPRLHYRTSEEAPWTDPPGEDFLPCNITGFPQTGGWWAMKVEGQSLEFVPNDGGSQWHKAAGGNWRIKGPGIWKLSGDRLEKVGSVEPEAALVVEAEPAKAAKAAKAEVAGAPVELETIEKHRLADLMQGDHIVILYRSAWETPHLHCRDLSSDVPGPWTQLPGLSFTAAGDITQELEGSGSLFVAKFTTSVHGVEFVLNDGGPHYRWDKASGGGNFRASGFGVWLASGGRLDKLQAPPVAKMPTVASVSRTSVALSWTSASSSVKGYRVFRNGKQVASLAGGVLQYMDAGLFAAHEYSFAVAAVSTQGVLGPISEAATATTDPPGKPGKPSSLRVALSSGKGVTLEWAPPEDHGGAPVTAYVVQRGDKTVATLAAEKLDKLSWTDTEVTRGDSYSYSVIACHLPPTSEKDDLREKVLKACEADDILLSLPEEMNMSEASGPVETVAVDELEVGSCKVSLRDQLSEVVGITVFYQSCWGTECYAHCCSHQEKGWTPLPGVPLEPSPCHSFSESEDWMVLCLPYARSLEFVMNDGGRGWDKAPGGKNYKVMTPGVFLLTHGHLDPVAYPPQEPTGLAAEAIDGSRVRLSWEPPKLGDGEAPVKGYRIFRNGRIIGSQSLSCEYEDINLFAFTDYEYSVSAINRQDVAGPLSEAVNVKTQLPGLPSAPRNVRANTRNMQDGKLIVQLEWEPPADCGGAPVASYEIIRDGTVIDIFDVPNARIRSEAEAAKPMAPEAAAARRWIRSSCSYSSLSWFKDAMLWVDNSIELGECYSYQVRAVQLGPERAGQLKKGGVVQRCGSQFLDNVLPDVVGPASEPAQVRAVAFLDPPKIGDKRSLIVFQSFDWGSCKAPSWYNVLLGLLPELRSAGINMVWLPPPSDSVDEHGYLPRQWRVGQQLWLGRGATAPDSEHARAGEIIPMLDVVVNHRCASLQDSAGRWLKFEEPDWEGWAVCHDSPAVPGGSGAHTTGEPAAYAPSVDHSNPRIQADVNEYIRYLMDEIGFRALRFDFVKGYAPRFQSDYVRAAGSPFAVAENWNGDANGLHDYVRQCQGLMAVYDFPLYYTLKRCIHSNNFEEMNCGGRLAGIAGRDPARSCTFIDNHDTYQLAIVGGCFGNNDQALRGYALILTHPGVPTVFHWDYVRAPFVREKLLELCAIRRDANIHSTSQLNIAVASHGLYAAIIDNKVAVKIGTNEWSPGGGWKVRCFGAEFCVWARS</sequence>
<dbReference type="EMBL" id="CAUJNA010000159">
    <property type="protein sequence ID" value="CAJ1372865.1"/>
    <property type="molecule type" value="Genomic_DNA"/>
</dbReference>
<evidence type="ECO:0000313" key="7">
    <source>
        <dbReference type="Proteomes" id="UP001178507"/>
    </source>
</evidence>
<dbReference type="Pfam" id="PF00041">
    <property type="entry name" value="fn3"/>
    <property type="match status" value="1"/>
</dbReference>
<dbReference type="InterPro" id="IPR012850">
    <property type="entry name" value="A-amylase_bs_C"/>
</dbReference>
<dbReference type="InterPro" id="IPR036116">
    <property type="entry name" value="FN3_sf"/>
</dbReference>
<evidence type="ECO:0000313" key="6">
    <source>
        <dbReference type="EMBL" id="CAJ1372865.1"/>
    </source>
</evidence>
<evidence type="ECO:0000256" key="3">
    <source>
        <dbReference type="ARBA" id="ARBA00023295"/>
    </source>
</evidence>
<dbReference type="PANTHER" id="PTHR43447">
    <property type="entry name" value="ALPHA-AMYLASE"/>
    <property type="match status" value="1"/>
</dbReference>
<dbReference type="CDD" id="cd00063">
    <property type="entry name" value="FN3"/>
    <property type="match status" value="3"/>
</dbReference>
<feature type="domain" description="Fibronectin type-III" evidence="5">
    <location>
        <begin position="661"/>
        <end position="753"/>
    </location>
</feature>
<keyword evidence="3" id="KW-0326">Glycosidase</keyword>
<comment type="similarity">
    <text evidence="1">Belongs to the glycosyl hydrolase 13 family.</text>
</comment>
<organism evidence="6 7">
    <name type="scientific">Effrenium voratum</name>
    <dbReference type="NCBI Taxonomy" id="2562239"/>
    <lineage>
        <taxon>Eukaryota</taxon>
        <taxon>Sar</taxon>
        <taxon>Alveolata</taxon>
        <taxon>Dinophyceae</taxon>
        <taxon>Suessiales</taxon>
        <taxon>Symbiodiniaceae</taxon>
        <taxon>Effrenium</taxon>
    </lineage>
</organism>
<dbReference type="InterPro" id="IPR013780">
    <property type="entry name" value="Glyco_hydro_b"/>
</dbReference>
<dbReference type="SUPFAM" id="SSF51445">
    <property type="entry name" value="(Trans)glycosidases"/>
    <property type="match status" value="1"/>
</dbReference>
<keyword evidence="2" id="KW-0378">Hydrolase</keyword>
<evidence type="ECO:0000256" key="4">
    <source>
        <dbReference type="SAM" id="MobiDB-lite"/>
    </source>
</evidence>
<proteinExistence type="inferred from homology"/>
<reference evidence="6" key="1">
    <citation type="submission" date="2023-08" db="EMBL/GenBank/DDBJ databases">
        <authorList>
            <person name="Chen Y."/>
            <person name="Shah S."/>
            <person name="Dougan E. K."/>
            <person name="Thang M."/>
            <person name="Chan C."/>
        </authorList>
    </citation>
    <scope>NUCLEOTIDE SEQUENCE</scope>
</reference>
<gene>
    <name evidence="6" type="ORF">EVOR1521_LOCUS2850</name>
</gene>
<dbReference type="SMART" id="SM00810">
    <property type="entry name" value="Alpha-amyl_C2"/>
    <property type="match status" value="1"/>
</dbReference>
<dbReference type="SMART" id="SM00060">
    <property type="entry name" value="FN3"/>
    <property type="match status" value="4"/>
</dbReference>
<dbReference type="SMART" id="SM00642">
    <property type="entry name" value="Aamy"/>
    <property type="match status" value="1"/>
</dbReference>
<feature type="region of interest" description="Disordered" evidence="4">
    <location>
        <begin position="409"/>
        <end position="428"/>
    </location>
</feature>
<evidence type="ECO:0000259" key="5">
    <source>
        <dbReference type="PROSITE" id="PS50853"/>
    </source>
</evidence>
<dbReference type="SUPFAM" id="SSF49265">
    <property type="entry name" value="Fibronectin type III"/>
    <property type="match status" value="2"/>
</dbReference>
<protein>
    <recommendedName>
        <fullName evidence="5">Fibronectin type-III domain-containing protein</fullName>
    </recommendedName>
</protein>
<feature type="domain" description="Fibronectin type-III" evidence="5">
    <location>
        <begin position="423"/>
        <end position="516"/>
    </location>
</feature>
<dbReference type="InterPro" id="IPR006047">
    <property type="entry name" value="GH13_cat_dom"/>
</dbReference>
<accession>A0AA36HQD6</accession>